<keyword evidence="4" id="KW-1185">Reference proteome</keyword>
<dbReference type="SUPFAM" id="SSF52096">
    <property type="entry name" value="ClpP/crotonase"/>
    <property type="match status" value="1"/>
</dbReference>
<dbReference type="InterPro" id="IPR028204">
    <property type="entry name" value="Tricorn_C1"/>
</dbReference>
<reference evidence="3 4" key="1">
    <citation type="submission" date="2024-06" db="EMBL/GenBank/DDBJ databases">
        <title>The Natural Products Discovery Center: Release of the First 8490 Sequenced Strains for Exploring Actinobacteria Biosynthetic Diversity.</title>
        <authorList>
            <person name="Kalkreuter E."/>
            <person name="Kautsar S.A."/>
            <person name="Yang D."/>
            <person name="Bader C.D."/>
            <person name="Teijaro C.N."/>
            <person name="Fluegel L."/>
            <person name="Davis C.M."/>
            <person name="Simpson J.R."/>
            <person name="Lauterbach L."/>
            <person name="Steele A.D."/>
            <person name="Gui C."/>
            <person name="Meng S."/>
            <person name="Li G."/>
            <person name="Viehrig K."/>
            <person name="Ye F."/>
            <person name="Su P."/>
            <person name="Kiefer A.F."/>
            <person name="Nichols A."/>
            <person name="Cepeda A.J."/>
            <person name="Yan W."/>
            <person name="Fan B."/>
            <person name="Jiang Y."/>
            <person name="Adhikari A."/>
            <person name="Zheng C.-J."/>
            <person name="Schuster L."/>
            <person name="Cowan T.M."/>
            <person name="Smanski M.J."/>
            <person name="Chevrette M.G."/>
            <person name="De Carvalho L.P.S."/>
            <person name="Shen B."/>
        </authorList>
    </citation>
    <scope>NUCLEOTIDE SEQUENCE [LARGE SCALE GENOMIC DNA]</scope>
    <source>
        <strain evidence="3 4">NPDC053791</strain>
    </source>
</reference>
<dbReference type="Proteomes" id="UP001552479">
    <property type="component" value="Unassembled WGS sequence"/>
</dbReference>
<organism evidence="3 4">
    <name type="scientific">Streptomyces roseoverticillatus</name>
    <dbReference type="NCBI Taxonomy" id="66429"/>
    <lineage>
        <taxon>Bacteria</taxon>
        <taxon>Bacillati</taxon>
        <taxon>Actinomycetota</taxon>
        <taxon>Actinomycetes</taxon>
        <taxon>Kitasatosporales</taxon>
        <taxon>Streptomycetaceae</taxon>
        <taxon>Streptomyces</taxon>
    </lineage>
</organism>
<dbReference type="Gene3D" id="3.90.226.10">
    <property type="entry name" value="2-enoyl-CoA Hydratase, Chain A, domain 1"/>
    <property type="match status" value="1"/>
</dbReference>
<dbReference type="Gene3D" id="3.30.750.44">
    <property type="match status" value="1"/>
</dbReference>
<dbReference type="InterPro" id="IPR005151">
    <property type="entry name" value="Tail-specific_protease"/>
</dbReference>
<accession>A0ABV3J4Z2</accession>
<dbReference type="PANTHER" id="PTHR11261:SF3">
    <property type="entry name" value="RETINOL-BINDING PROTEIN 3"/>
    <property type="match status" value="1"/>
</dbReference>
<dbReference type="InterPro" id="IPR029045">
    <property type="entry name" value="ClpP/crotonase-like_dom_sf"/>
</dbReference>
<comment type="caution">
    <text evidence="3">The sequence shown here is derived from an EMBL/GenBank/DDBJ whole genome shotgun (WGS) entry which is preliminary data.</text>
</comment>
<proteinExistence type="predicted"/>
<dbReference type="Pfam" id="PF14684">
    <property type="entry name" value="Tricorn_C1"/>
    <property type="match status" value="1"/>
</dbReference>
<dbReference type="SMART" id="SM00245">
    <property type="entry name" value="TSPc"/>
    <property type="match status" value="1"/>
</dbReference>
<feature type="chain" id="PRO_5047379661" evidence="1">
    <location>
        <begin position="25"/>
        <end position="488"/>
    </location>
</feature>
<evidence type="ECO:0000313" key="4">
    <source>
        <dbReference type="Proteomes" id="UP001552479"/>
    </source>
</evidence>
<dbReference type="CDD" id="cd07563">
    <property type="entry name" value="Peptidase_S41_IRBP"/>
    <property type="match status" value="1"/>
</dbReference>
<dbReference type="Pfam" id="PF03572">
    <property type="entry name" value="Peptidase_S41"/>
    <property type="match status" value="1"/>
</dbReference>
<name>A0ABV3J4Z2_9ACTN</name>
<evidence type="ECO:0000259" key="2">
    <source>
        <dbReference type="SMART" id="SM00245"/>
    </source>
</evidence>
<keyword evidence="1" id="KW-0732">Signal</keyword>
<dbReference type="EMBL" id="JBFASG010000058">
    <property type="protein sequence ID" value="MEV4927754.1"/>
    <property type="molecule type" value="Genomic_DNA"/>
</dbReference>
<protein>
    <submittedName>
        <fullName evidence="3">S41 family peptidase</fullName>
    </submittedName>
</protein>
<sequence>MPVRPRSSRAAALLLAAAVAVTTAAGTASALARSPRPAAPAALDGVWRMDGYGTVAVVEDGGRKLRTYETTAVSCLPGALTAARTDPSGPFRQDGEAALTVTPQGRDTARLAFGDNVGHRTLHRIPALPSGCGNAPAPDPGADPRKVFDTFWQTYAENYPFFAARHVDWNAVRDRYRPRVTAATGKPELFRILSDMIRPLYDGHTGLVDPDDPGGFFGGHRQDTVIPDATARARIDKAVAGSVTKAGAGSTGVQRSWAGGQITYAELPGRTGFLRITSFLHYGQGNDYEADKAALHAALDEVFTAARTTGPDALRGLVLDLRLNGGGSDRLALDVAERLTARPYTAYLKHARNDARDARRFTPAEPIRVTPHDGPVYTGPLTVLTGRLTMSAGETLTQALLQRGPKPTLIGENTQGLFSDRLMRTLPNGWQFWLPNEEFLSAKDGRTTYDGTGIAPGVRTTVFTDEDLTTGKDPALTKALELLRSGRR</sequence>
<gene>
    <name evidence="3" type="ORF">AB0L03_33925</name>
</gene>
<evidence type="ECO:0000256" key="1">
    <source>
        <dbReference type="SAM" id="SignalP"/>
    </source>
</evidence>
<dbReference type="RefSeq" id="WP_366090803.1">
    <property type="nucleotide sequence ID" value="NZ_JBFASG010000058.1"/>
</dbReference>
<feature type="signal peptide" evidence="1">
    <location>
        <begin position="1"/>
        <end position="24"/>
    </location>
</feature>
<feature type="domain" description="Tail specific protease" evidence="2">
    <location>
        <begin position="236"/>
        <end position="461"/>
    </location>
</feature>
<dbReference type="PANTHER" id="PTHR11261">
    <property type="entry name" value="INTERPHOTORECEPTOR RETINOID-BINDING PROTEIN"/>
    <property type="match status" value="1"/>
</dbReference>
<dbReference type="InterPro" id="IPR006311">
    <property type="entry name" value="TAT_signal"/>
</dbReference>
<dbReference type="PROSITE" id="PS51318">
    <property type="entry name" value="TAT"/>
    <property type="match status" value="1"/>
</dbReference>
<evidence type="ECO:0000313" key="3">
    <source>
        <dbReference type="EMBL" id="MEV4927754.1"/>
    </source>
</evidence>